<dbReference type="Proteomes" id="UP000887565">
    <property type="component" value="Unplaced"/>
</dbReference>
<proteinExistence type="predicted"/>
<reference evidence="2" key="1">
    <citation type="submission" date="2022-11" db="UniProtKB">
        <authorList>
            <consortium name="WormBaseParasite"/>
        </authorList>
    </citation>
    <scope>IDENTIFICATION</scope>
</reference>
<evidence type="ECO:0000313" key="2">
    <source>
        <dbReference type="WBParaSite" id="nRc.2.0.1.t13056-RA"/>
    </source>
</evidence>
<dbReference type="WBParaSite" id="nRc.2.0.1.t13056-RA">
    <property type="protein sequence ID" value="nRc.2.0.1.t13056-RA"/>
    <property type="gene ID" value="nRc.2.0.1.g13056"/>
</dbReference>
<accession>A0A915IFU1</accession>
<name>A0A915IFU1_ROMCU</name>
<protein>
    <submittedName>
        <fullName evidence="2">Uncharacterized protein</fullName>
    </submittedName>
</protein>
<organism evidence="1 2">
    <name type="scientific">Romanomermis culicivorax</name>
    <name type="common">Nematode worm</name>
    <dbReference type="NCBI Taxonomy" id="13658"/>
    <lineage>
        <taxon>Eukaryota</taxon>
        <taxon>Metazoa</taxon>
        <taxon>Ecdysozoa</taxon>
        <taxon>Nematoda</taxon>
        <taxon>Enoplea</taxon>
        <taxon>Dorylaimia</taxon>
        <taxon>Mermithida</taxon>
        <taxon>Mermithoidea</taxon>
        <taxon>Mermithidae</taxon>
        <taxon>Romanomermis</taxon>
    </lineage>
</organism>
<sequence length="82" mass="9090">MEQKHRPLKKISGSATASITQVSHVAVFIKAGKSYPPVGFFGQDGEFLHDKHGKLFTEVMYVTVSHSNKMIAFLIFTCPTYG</sequence>
<evidence type="ECO:0000313" key="1">
    <source>
        <dbReference type="Proteomes" id="UP000887565"/>
    </source>
</evidence>
<dbReference type="AlphaFoldDB" id="A0A915IFU1"/>
<keyword evidence="1" id="KW-1185">Reference proteome</keyword>